<feature type="domain" description="DUF4377" evidence="3">
    <location>
        <begin position="181"/>
        <end position="267"/>
    </location>
</feature>
<proteinExistence type="predicted"/>
<dbReference type="EMBL" id="BAABJE010000012">
    <property type="protein sequence ID" value="GAA4797294.1"/>
    <property type="molecule type" value="Genomic_DNA"/>
</dbReference>
<evidence type="ECO:0000313" key="4">
    <source>
        <dbReference type="EMBL" id="GAA4797294.1"/>
    </source>
</evidence>
<evidence type="ECO:0000259" key="3">
    <source>
        <dbReference type="Pfam" id="PF14302"/>
    </source>
</evidence>
<feature type="chain" id="PRO_5047050095" evidence="1">
    <location>
        <begin position="21"/>
        <end position="273"/>
    </location>
</feature>
<dbReference type="Gene3D" id="2.40.128.270">
    <property type="match status" value="1"/>
</dbReference>
<dbReference type="PROSITE" id="PS51257">
    <property type="entry name" value="PROKAR_LIPOPROTEIN"/>
    <property type="match status" value="1"/>
</dbReference>
<dbReference type="Pfam" id="PF03724">
    <property type="entry name" value="META"/>
    <property type="match status" value="1"/>
</dbReference>
<protein>
    <submittedName>
        <fullName evidence="4">META and DUF4377 domain-containing protein</fullName>
    </submittedName>
</protein>
<keyword evidence="5" id="KW-1185">Reference proteome</keyword>
<comment type="caution">
    <text evidence="4">The sequence shown here is derived from an EMBL/GenBank/DDBJ whole genome shotgun (WGS) entry which is preliminary data.</text>
</comment>
<sequence length="273" mass="29522">MTRPVLLLPLMLTLSLAACARTPEAAHADPARVGDDAPPAATATDALAGYYWRLQEATDAQGKRIDALLVRPEQPLQFNIANGRIAVLNACNQMAGTIRFDGDEARVERLISTKMACLDAPIMALDGAISLRLQGAARIALRESDPPQLVWTAANGDVLRFVGAPTPETRYGSAGETVYFEVAPQTKPCRPGLAPNTVACLQTRELRYDENGLRIGEPGPWQTGSLRIEGFTHEPGIRTVLRVKRFAIRNAPADAPQVAYILDTAIESEMVQP</sequence>
<evidence type="ECO:0000313" key="5">
    <source>
        <dbReference type="Proteomes" id="UP001499959"/>
    </source>
</evidence>
<dbReference type="Pfam" id="PF14302">
    <property type="entry name" value="DUF4377"/>
    <property type="match status" value="1"/>
</dbReference>
<dbReference type="InterPro" id="IPR053147">
    <property type="entry name" value="Hsp_HslJ-like"/>
</dbReference>
<dbReference type="InterPro" id="IPR025485">
    <property type="entry name" value="DUF4377"/>
</dbReference>
<name>A0ABP9BPN2_9GAMM</name>
<feature type="domain" description="DUF306" evidence="2">
    <location>
        <begin position="46"/>
        <end position="161"/>
    </location>
</feature>
<evidence type="ECO:0000259" key="2">
    <source>
        <dbReference type="Pfam" id="PF03724"/>
    </source>
</evidence>
<reference evidence="5" key="1">
    <citation type="journal article" date="2019" name="Int. J. Syst. Evol. Microbiol.">
        <title>The Global Catalogue of Microorganisms (GCM) 10K type strain sequencing project: providing services to taxonomists for standard genome sequencing and annotation.</title>
        <authorList>
            <consortium name="The Broad Institute Genomics Platform"/>
            <consortium name="The Broad Institute Genome Sequencing Center for Infectious Disease"/>
            <person name="Wu L."/>
            <person name="Ma J."/>
        </authorList>
    </citation>
    <scope>NUCLEOTIDE SEQUENCE [LARGE SCALE GENOMIC DNA]</scope>
    <source>
        <strain evidence="5">JCM 18204</strain>
    </source>
</reference>
<dbReference type="PANTHER" id="PTHR35535">
    <property type="entry name" value="HEAT SHOCK PROTEIN HSLJ"/>
    <property type="match status" value="1"/>
</dbReference>
<dbReference type="Proteomes" id="UP001499959">
    <property type="component" value="Unassembled WGS sequence"/>
</dbReference>
<dbReference type="RefSeq" id="WP_345303574.1">
    <property type="nucleotide sequence ID" value="NZ_BAABJE010000012.1"/>
</dbReference>
<dbReference type="InterPro" id="IPR005184">
    <property type="entry name" value="DUF306_Meta_HslJ"/>
</dbReference>
<dbReference type="InterPro" id="IPR038670">
    <property type="entry name" value="HslJ-like_sf"/>
</dbReference>
<organism evidence="4 5">
    <name type="scientific">Lysobacter hankyongensis</name>
    <dbReference type="NCBI Taxonomy" id="1176535"/>
    <lineage>
        <taxon>Bacteria</taxon>
        <taxon>Pseudomonadati</taxon>
        <taxon>Pseudomonadota</taxon>
        <taxon>Gammaproteobacteria</taxon>
        <taxon>Lysobacterales</taxon>
        <taxon>Lysobacteraceae</taxon>
        <taxon>Lysobacter</taxon>
    </lineage>
</organism>
<gene>
    <name evidence="4" type="ORF">GCM10023307_23980</name>
</gene>
<accession>A0ABP9BPN2</accession>
<evidence type="ECO:0000256" key="1">
    <source>
        <dbReference type="SAM" id="SignalP"/>
    </source>
</evidence>
<keyword evidence="1" id="KW-0732">Signal</keyword>
<dbReference type="PANTHER" id="PTHR35535:SF2">
    <property type="entry name" value="DUF306 DOMAIN-CONTAINING PROTEIN"/>
    <property type="match status" value="1"/>
</dbReference>
<feature type="signal peptide" evidence="1">
    <location>
        <begin position="1"/>
        <end position="20"/>
    </location>
</feature>